<reference evidence="1" key="1">
    <citation type="submission" date="2019-06" db="EMBL/GenBank/DDBJ databases">
        <authorList>
            <person name="Zheng W."/>
        </authorList>
    </citation>
    <scope>NUCLEOTIDE SEQUENCE</scope>
    <source>
        <strain evidence="1">QDHG01</strain>
    </source>
</reference>
<evidence type="ECO:0000313" key="1">
    <source>
        <dbReference type="EMBL" id="TNV81602.1"/>
    </source>
</evidence>
<dbReference type="Proteomes" id="UP000785679">
    <property type="component" value="Unassembled WGS sequence"/>
</dbReference>
<comment type="caution">
    <text evidence="1">The sequence shown here is derived from an EMBL/GenBank/DDBJ whole genome shotgun (WGS) entry which is preliminary data.</text>
</comment>
<sequence>MEEEMRGISDISIEAGEIRVNSRLISFSFSGQELFEKSTKLQFRKITQSLIWRSKKAMLHLMNSCINQRLLKLVMFIQLRRLSSTANPLNANSLKLRVSTARLAMMRGDTLTKPFQWLLKLHSLTKNGGISSRNFNQSMQCLIRQQQTMVICSVCLIVFWPKSRVSLSFNCSSNL</sequence>
<proteinExistence type="predicted"/>
<name>A0A8J8T440_HALGN</name>
<dbReference type="AlphaFoldDB" id="A0A8J8T440"/>
<keyword evidence="2" id="KW-1185">Reference proteome</keyword>
<gene>
    <name evidence="1" type="ORF">FGO68_gene13401</name>
</gene>
<protein>
    <submittedName>
        <fullName evidence="1">Uncharacterized protein</fullName>
    </submittedName>
</protein>
<organism evidence="1 2">
    <name type="scientific">Halteria grandinella</name>
    <dbReference type="NCBI Taxonomy" id="5974"/>
    <lineage>
        <taxon>Eukaryota</taxon>
        <taxon>Sar</taxon>
        <taxon>Alveolata</taxon>
        <taxon>Ciliophora</taxon>
        <taxon>Intramacronucleata</taxon>
        <taxon>Spirotrichea</taxon>
        <taxon>Stichotrichia</taxon>
        <taxon>Sporadotrichida</taxon>
        <taxon>Halteriidae</taxon>
        <taxon>Halteria</taxon>
    </lineage>
</organism>
<dbReference type="EMBL" id="RRYP01005954">
    <property type="protein sequence ID" value="TNV81602.1"/>
    <property type="molecule type" value="Genomic_DNA"/>
</dbReference>
<accession>A0A8J8T440</accession>
<evidence type="ECO:0000313" key="2">
    <source>
        <dbReference type="Proteomes" id="UP000785679"/>
    </source>
</evidence>